<keyword evidence="2" id="KW-1003">Cell membrane</keyword>
<evidence type="ECO:0000256" key="6">
    <source>
        <dbReference type="SAM" id="Phobius"/>
    </source>
</evidence>
<evidence type="ECO:0000256" key="2">
    <source>
        <dbReference type="ARBA" id="ARBA00022475"/>
    </source>
</evidence>
<evidence type="ECO:0000256" key="4">
    <source>
        <dbReference type="ARBA" id="ARBA00022989"/>
    </source>
</evidence>
<dbReference type="STRING" id="1544416.Cocul_01408"/>
<feature type="transmembrane region" description="Helical" evidence="6">
    <location>
        <begin position="55"/>
        <end position="79"/>
    </location>
</feature>
<dbReference type="EMBL" id="LKST01000002">
    <property type="protein sequence ID" value="KQB84600.1"/>
    <property type="molecule type" value="Genomic_DNA"/>
</dbReference>
<sequence length="198" mass="21167">MVTSELQTAGMMPYLAQGLEVGIGEVGGLVTVYALGMAIGGPAIVYLFRNKPPKTMLALTVLCYSILEIVTIAQSSILWMLVFRFLTGSLSGAVFGFALSFAARVASDPREIPKDISFVLNGLMIGGIIGMPLSHAIAESAGWRWSFILLGVVAALVSLMVWVVLYCHFSIRWMGKRTSRMGKGSKVLHSGFAMGSAS</sequence>
<organism evidence="8 9">
    <name type="scientific">Corynebacterium oculi</name>
    <dbReference type="NCBI Taxonomy" id="1544416"/>
    <lineage>
        <taxon>Bacteria</taxon>
        <taxon>Bacillati</taxon>
        <taxon>Actinomycetota</taxon>
        <taxon>Actinomycetes</taxon>
        <taxon>Mycobacteriales</taxon>
        <taxon>Corynebacteriaceae</taxon>
        <taxon>Corynebacterium</taxon>
    </lineage>
</organism>
<evidence type="ECO:0000259" key="7">
    <source>
        <dbReference type="PROSITE" id="PS50850"/>
    </source>
</evidence>
<keyword evidence="5 6" id="KW-0472">Membrane</keyword>
<dbReference type="SUPFAM" id="SSF103473">
    <property type="entry name" value="MFS general substrate transporter"/>
    <property type="match status" value="1"/>
</dbReference>
<keyword evidence="9" id="KW-1185">Reference proteome</keyword>
<protein>
    <submittedName>
        <fullName evidence="8">Inner membrane transport protein YdhP</fullName>
    </submittedName>
</protein>
<feature type="transmembrane region" description="Helical" evidence="6">
    <location>
        <begin position="85"/>
        <end position="106"/>
    </location>
</feature>
<name>A0A0Q1AD68_9CORY</name>
<keyword evidence="3 6" id="KW-0812">Transmembrane</keyword>
<dbReference type="InterPro" id="IPR020846">
    <property type="entry name" value="MFS_dom"/>
</dbReference>
<evidence type="ECO:0000256" key="5">
    <source>
        <dbReference type="ARBA" id="ARBA00023136"/>
    </source>
</evidence>
<dbReference type="Gene3D" id="1.20.1250.20">
    <property type="entry name" value="MFS general substrate transporter like domains"/>
    <property type="match status" value="1"/>
</dbReference>
<dbReference type="PROSITE" id="PS50850">
    <property type="entry name" value="MFS"/>
    <property type="match status" value="1"/>
</dbReference>
<feature type="transmembrane region" description="Helical" evidence="6">
    <location>
        <begin position="118"/>
        <end position="137"/>
    </location>
</feature>
<comment type="caution">
    <text evidence="8">The sequence shown here is derived from an EMBL/GenBank/DDBJ whole genome shotgun (WGS) entry which is preliminary data.</text>
</comment>
<proteinExistence type="predicted"/>
<feature type="domain" description="Major facilitator superfamily (MFS) profile" evidence="7">
    <location>
        <begin position="1"/>
        <end position="198"/>
    </location>
</feature>
<dbReference type="PANTHER" id="PTHR43124:SF3">
    <property type="entry name" value="CHLORAMPHENICOL EFFLUX PUMP RV0191"/>
    <property type="match status" value="1"/>
</dbReference>
<dbReference type="PATRIC" id="fig|1544416.3.peg.1412"/>
<dbReference type="Pfam" id="PF07690">
    <property type="entry name" value="MFS_1"/>
    <property type="match status" value="1"/>
</dbReference>
<evidence type="ECO:0000313" key="9">
    <source>
        <dbReference type="Proteomes" id="UP000050517"/>
    </source>
</evidence>
<gene>
    <name evidence="8" type="primary">ydhP_2</name>
    <name evidence="8" type="ORF">Cocul_01408</name>
</gene>
<dbReference type="GO" id="GO:0005886">
    <property type="term" value="C:plasma membrane"/>
    <property type="evidence" value="ECO:0007669"/>
    <property type="project" value="UniProtKB-SubCell"/>
</dbReference>
<reference evidence="8 9" key="1">
    <citation type="submission" date="2015-10" db="EMBL/GenBank/DDBJ databases">
        <title>Corynebacteirum lowii and Corynebacterium oculi species nova, derived from human clinical disease and and emended description of Corynebacterium mastiditis.</title>
        <authorList>
            <person name="Bernard K."/>
            <person name="Pacheco A.L."/>
            <person name="Mcdougall C."/>
            <person name="Burtx T."/>
            <person name="Weibe D."/>
            <person name="Tyler S."/>
            <person name="Olson A.B."/>
            <person name="Cnockaert M."/>
            <person name="Eguchi H."/>
            <person name="Kuwahara T."/>
            <person name="Nakayama-Imaohji H."/>
            <person name="Boudewijins M."/>
            <person name="Van Hoecke F."/>
            <person name="Bernier A.-M."/>
            <person name="Vandamme P."/>
        </authorList>
    </citation>
    <scope>NUCLEOTIDE SEQUENCE [LARGE SCALE GENOMIC DNA]</scope>
    <source>
        <strain evidence="8 9">NML 130210</strain>
    </source>
</reference>
<evidence type="ECO:0000313" key="8">
    <source>
        <dbReference type="EMBL" id="KQB84600.1"/>
    </source>
</evidence>
<dbReference type="AlphaFoldDB" id="A0A0Q1AD68"/>
<evidence type="ECO:0000256" key="1">
    <source>
        <dbReference type="ARBA" id="ARBA00004651"/>
    </source>
</evidence>
<feature type="transmembrane region" description="Helical" evidence="6">
    <location>
        <begin position="143"/>
        <end position="171"/>
    </location>
</feature>
<dbReference type="InterPro" id="IPR050189">
    <property type="entry name" value="MFS_Efflux_Transporters"/>
</dbReference>
<keyword evidence="4 6" id="KW-1133">Transmembrane helix</keyword>
<accession>A0A0Q1AD68</accession>
<dbReference type="PANTHER" id="PTHR43124">
    <property type="entry name" value="PURINE EFFLUX PUMP PBUE"/>
    <property type="match status" value="1"/>
</dbReference>
<dbReference type="InterPro" id="IPR011701">
    <property type="entry name" value="MFS"/>
</dbReference>
<feature type="transmembrane region" description="Helical" evidence="6">
    <location>
        <begin position="26"/>
        <end position="48"/>
    </location>
</feature>
<comment type="subcellular location">
    <subcellularLocation>
        <location evidence="1">Cell membrane</location>
        <topology evidence="1">Multi-pass membrane protein</topology>
    </subcellularLocation>
</comment>
<dbReference type="Proteomes" id="UP000050517">
    <property type="component" value="Unassembled WGS sequence"/>
</dbReference>
<evidence type="ECO:0000256" key="3">
    <source>
        <dbReference type="ARBA" id="ARBA00022692"/>
    </source>
</evidence>
<dbReference type="InterPro" id="IPR036259">
    <property type="entry name" value="MFS_trans_sf"/>
</dbReference>
<dbReference type="GO" id="GO:0022857">
    <property type="term" value="F:transmembrane transporter activity"/>
    <property type="evidence" value="ECO:0007669"/>
    <property type="project" value="InterPro"/>
</dbReference>